<dbReference type="SUPFAM" id="SSF51338">
    <property type="entry name" value="Composite domain of metallo-dependent hydrolases"/>
    <property type="match status" value="1"/>
</dbReference>
<evidence type="ECO:0000313" key="2">
    <source>
        <dbReference type="EMBL" id="CAA9418261.1"/>
    </source>
</evidence>
<proteinExistence type="predicted"/>
<dbReference type="GO" id="GO:0016810">
    <property type="term" value="F:hydrolase activity, acting on carbon-nitrogen (but not peptide) bonds"/>
    <property type="evidence" value="ECO:0007669"/>
    <property type="project" value="InterPro"/>
</dbReference>
<feature type="domain" description="Amidohydrolase-related" evidence="1">
    <location>
        <begin position="26"/>
        <end position="104"/>
    </location>
</feature>
<accession>A0A6J4PLX5</accession>
<dbReference type="Pfam" id="PF01979">
    <property type="entry name" value="Amidohydro_1"/>
    <property type="match status" value="1"/>
</dbReference>
<dbReference type="InterPro" id="IPR011059">
    <property type="entry name" value="Metal-dep_hydrolase_composite"/>
</dbReference>
<dbReference type="AlphaFoldDB" id="A0A6J4PLX5"/>
<name>A0A6J4PLX5_9BACT</name>
<organism evidence="2">
    <name type="scientific">uncultured Pyrinomonadaceae bacterium</name>
    <dbReference type="NCBI Taxonomy" id="2283094"/>
    <lineage>
        <taxon>Bacteria</taxon>
        <taxon>Pseudomonadati</taxon>
        <taxon>Acidobacteriota</taxon>
        <taxon>Blastocatellia</taxon>
        <taxon>Blastocatellales</taxon>
        <taxon>Pyrinomonadaceae</taxon>
        <taxon>environmental samples</taxon>
    </lineage>
</organism>
<dbReference type="Gene3D" id="3.20.20.140">
    <property type="entry name" value="Metal-dependent hydrolases"/>
    <property type="match status" value="1"/>
</dbReference>
<dbReference type="InterPro" id="IPR006680">
    <property type="entry name" value="Amidohydro-rel"/>
</dbReference>
<sequence>MKDTVDEDLPKWFKFYLDNGDLPEKLTLSTDASITSPQNLLEQIRVCVLEHKFPIEQVLACVTANTAQVLKLEEKGILKEGKAADILILERKSFELREVISGGRRLLKDGSIAFKEAFLEESNRDIKLKGAKKSKR</sequence>
<dbReference type="EMBL" id="CADCUR010000254">
    <property type="protein sequence ID" value="CAA9418261.1"/>
    <property type="molecule type" value="Genomic_DNA"/>
</dbReference>
<evidence type="ECO:0000259" key="1">
    <source>
        <dbReference type="Pfam" id="PF01979"/>
    </source>
</evidence>
<protein>
    <recommendedName>
        <fullName evidence="1">Amidohydrolase-related domain-containing protein</fullName>
    </recommendedName>
</protein>
<gene>
    <name evidence="2" type="ORF">AVDCRST_MAG74-3066</name>
</gene>
<reference evidence="2" key="1">
    <citation type="submission" date="2020-02" db="EMBL/GenBank/DDBJ databases">
        <authorList>
            <person name="Meier V. D."/>
        </authorList>
    </citation>
    <scope>NUCLEOTIDE SEQUENCE</scope>
    <source>
        <strain evidence="2">AVDCRST_MAG74</strain>
    </source>
</reference>